<protein>
    <submittedName>
        <fullName evidence="17">Cbb3-type cytochrome c oxidase subunit I</fullName>
    </submittedName>
</protein>
<dbReference type="InterPro" id="IPR036927">
    <property type="entry name" value="Cyt_c_oxase-like_su1_sf"/>
</dbReference>
<gene>
    <name evidence="17" type="ORF">H9889_03055</name>
</gene>
<dbReference type="GO" id="GO:0020037">
    <property type="term" value="F:heme binding"/>
    <property type="evidence" value="ECO:0007669"/>
    <property type="project" value="InterPro"/>
</dbReference>
<keyword evidence="3 14" id="KW-0813">Transport</keyword>
<feature type="transmembrane region" description="Helical" evidence="15">
    <location>
        <begin position="613"/>
        <end position="630"/>
    </location>
</feature>
<dbReference type="Gene3D" id="1.20.210.10">
    <property type="entry name" value="Cytochrome c oxidase-like, subunit I domain"/>
    <property type="match status" value="1"/>
</dbReference>
<dbReference type="PROSITE" id="PS50855">
    <property type="entry name" value="COX1"/>
    <property type="match status" value="1"/>
</dbReference>
<evidence type="ECO:0000256" key="10">
    <source>
        <dbReference type="ARBA" id="ARBA00022989"/>
    </source>
</evidence>
<dbReference type="Proteomes" id="UP000823934">
    <property type="component" value="Unassembled WGS sequence"/>
</dbReference>
<evidence type="ECO:0000259" key="16">
    <source>
        <dbReference type="PROSITE" id="PS50855"/>
    </source>
</evidence>
<feature type="transmembrane region" description="Helical" evidence="15">
    <location>
        <begin position="140"/>
        <end position="161"/>
    </location>
</feature>
<evidence type="ECO:0000313" key="18">
    <source>
        <dbReference type="Proteomes" id="UP000823934"/>
    </source>
</evidence>
<dbReference type="InterPro" id="IPR023615">
    <property type="entry name" value="Cyt_c_Oxase_su1_BS"/>
</dbReference>
<dbReference type="GO" id="GO:0009486">
    <property type="term" value="F:cytochrome bo3 ubiquinol oxidase activity"/>
    <property type="evidence" value="ECO:0007669"/>
    <property type="project" value="TreeGrafter"/>
</dbReference>
<sequence length="668" mass="75215">MFGKLTLDSIPWSHPIPLAAFGFIILIVLLVLATITFTKRWKWLWQNWLTTTDHKRIGIIYIVVAIIMLLRGFADAIMMRSQMALASTGDQVGYLPPEHYDQIFSAHGVIMIFFMATPFLIGLMNIVVPLQLGRRDVAFPVLNAVSIWLTVAGAILINLSLGIGEFAKTGWVAYSPLSEALYSPSVGVDYYIWSIQISGLGTTLAALNMFVTILKVRAPGMKMFDMPLFTWSTFCTSILILAVFPILTATMILLALDRYLGFEIFTNTIGGGSQMMYVNLIWAWGHPEVYILILPAFGIFSEVVSTFARKYLFGYKALVWAIIAILFMSLTVWLHHFFTMGAGVNVNAFFGITTMLIAIPTGVKVFNWLFTLYRGQIKMDVPMLYAVGFLILFVLGGMTGVMLAIPGVNYAVHNTEFVVAHFHNTIIGGVVFGALAGYNYWFPKAFGFRLHKGWGYATFWLWFLGFLVAFVPLYIVGFDGMPRRISQNIDLRYGPYLVVAFFGAVMIFCGIISILIQLFVSIKQREKLRDVTGDLWNARTLEWSIPSPPPAYNFASIPTVDDIDMFWKEKQEGTAYNPQRQYEDIYVPKNTALGFVSGGVLAGLLSFALVWSIWWMAILFFGAAIIFWIIESFREHPETLIPKAEVQARDQEFLQTVKQQQLKQGELA</sequence>
<dbReference type="PANTHER" id="PTHR10422">
    <property type="entry name" value="CYTOCHROME C OXIDASE SUBUNIT 1"/>
    <property type="match status" value="1"/>
</dbReference>
<dbReference type="GO" id="GO:0009060">
    <property type="term" value="P:aerobic respiration"/>
    <property type="evidence" value="ECO:0007669"/>
    <property type="project" value="InterPro"/>
</dbReference>
<dbReference type="GO" id="GO:0004129">
    <property type="term" value="F:cytochrome-c oxidase activity"/>
    <property type="evidence" value="ECO:0007669"/>
    <property type="project" value="InterPro"/>
</dbReference>
<dbReference type="PANTHER" id="PTHR10422:SF35">
    <property type="entry name" value="CYTOCHROME BO(3) UBIQUINOL OXIDASE SUBUNIT 1"/>
    <property type="match status" value="1"/>
</dbReference>
<feature type="transmembrane region" description="Helical" evidence="15">
    <location>
        <begin position="16"/>
        <end position="37"/>
    </location>
</feature>
<feature type="transmembrane region" description="Helical" evidence="15">
    <location>
        <begin position="190"/>
        <end position="216"/>
    </location>
</feature>
<keyword evidence="11" id="KW-0408">Iron</keyword>
<evidence type="ECO:0000256" key="7">
    <source>
        <dbReference type="ARBA" id="ARBA00022692"/>
    </source>
</evidence>
<feature type="transmembrane region" description="Helical" evidence="15">
    <location>
        <begin position="590"/>
        <end position="607"/>
    </location>
</feature>
<name>A0A9D1TUQ8_9GAMM</name>
<reference evidence="17" key="2">
    <citation type="submission" date="2021-04" db="EMBL/GenBank/DDBJ databases">
        <authorList>
            <person name="Gilroy R."/>
        </authorList>
    </citation>
    <scope>NUCLEOTIDE SEQUENCE</scope>
    <source>
        <strain evidence="17">CHK160-9182</strain>
    </source>
</reference>
<evidence type="ECO:0000256" key="5">
    <source>
        <dbReference type="ARBA" id="ARBA00022617"/>
    </source>
</evidence>
<evidence type="ECO:0000256" key="3">
    <source>
        <dbReference type="ARBA" id="ARBA00022448"/>
    </source>
</evidence>
<feature type="transmembrane region" description="Helical" evidence="15">
    <location>
        <begin position="104"/>
        <end position="128"/>
    </location>
</feature>
<evidence type="ECO:0000256" key="2">
    <source>
        <dbReference type="ARBA" id="ARBA00009578"/>
    </source>
</evidence>
<evidence type="ECO:0000256" key="13">
    <source>
        <dbReference type="ARBA" id="ARBA00023136"/>
    </source>
</evidence>
<keyword evidence="8" id="KW-0479">Metal-binding</keyword>
<accession>A0A9D1TUQ8</accession>
<feature type="domain" description="Cytochrome oxidase subunit I profile" evidence="16">
    <location>
        <begin position="39"/>
        <end position="561"/>
    </location>
</feature>
<evidence type="ECO:0000256" key="15">
    <source>
        <dbReference type="SAM" id="Phobius"/>
    </source>
</evidence>
<feature type="transmembrane region" description="Helical" evidence="15">
    <location>
        <begin position="317"/>
        <end position="336"/>
    </location>
</feature>
<dbReference type="InterPro" id="IPR000883">
    <property type="entry name" value="Cyt_C_Oxase_1"/>
</dbReference>
<dbReference type="GO" id="GO:0022904">
    <property type="term" value="P:respiratory electron transport chain"/>
    <property type="evidence" value="ECO:0007669"/>
    <property type="project" value="TreeGrafter"/>
</dbReference>
<keyword evidence="5 14" id="KW-0349">Heme</keyword>
<dbReference type="InterPro" id="IPR023616">
    <property type="entry name" value="Cyt_c_oxase-like_su1_dom"/>
</dbReference>
<feature type="transmembrane region" description="Helical" evidence="15">
    <location>
        <begin position="228"/>
        <end position="256"/>
    </location>
</feature>
<keyword evidence="4" id="KW-1003">Cell membrane</keyword>
<feature type="transmembrane region" description="Helical" evidence="15">
    <location>
        <begin position="289"/>
        <end position="308"/>
    </location>
</feature>
<dbReference type="PROSITE" id="PS00077">
    <property type="entry name" value="COX1_CUB"/>
    <property type="match status" value="1"/>
</dbReference>
<keyword evidence="6 14" id="KW-0679">Respiratory chain</keyword>
<feature type="transmembrane region" description="Helical" evidence="15">
    <location>
        <begin position="454"/>
        <end position="476"/>
    </location>
</feature>
<feature type="transmembrane region" description="Helical" evidence="15">
    <location>
        <begin position="496"/>
        <end position="520"/>
    </location>
</feature>
<proteinExistence type="inferred from homology"/>
<evidence type="ECO:0000256" key="6">
    <source>
        <dbReference type="ARBA" id="ARBA00022660"/>
    </source>
</evidence>
<dbReference type="SUPFAM" id="SSF81442">
    <property type="entry name" value="Cytochrome c oxidase subunit I-like"/>
    <property type="match status" value="1"/>
</dbReference>
<dbReference type="GO" id="GO:0015990">
    <property type="term" value="P:electron transport coupled proton transport"/>
    <property type="evidence" value="ECO:0007669"/>
    <property type="project" value="TreeGrafter"/>
</dbReference>
<keyword evidence="10 15" id="KW-1133">Transmembrane helix</keyword>
<evidence type="ECO:0000256" key="8">
    <source>
        <dbReference type="ARBA" id="ARBA00022723"/>
    </source>
</evidence>
<feature type="transmembrane region" description="Helical" evidence="15">
    <location>
        <begin position="425"/>
        <end position="442"/>
    </location>
</feature>
<evidence type="ECO:0000256" key="4">
    <source>
        <dbReference type="ARBA" id="ARBA00022475"/>
    </source>
</evidence>
<dbReference type="AlphaFoldDB" id="A0A9D1TUQ8"/>
<evidence type="ECO:0000256" key="14">
    <source>
        <dbReference type="RuleBase" id="RU000370"/>
    </source>
</evidence>
<feature type="transmembrane region" description="Helical" evidence="15">
    <location>
        <begin position="58"/>
        <end position="79"/>
    </location>
</feature>
<evidence type="ECO:0000256" key="11">
    <source>
        <dbReference type="ARBA" id="ARBA00023004"/>
    </source>
</evidence>
<evidence type="ECO:0000256" key="9">
    <source>
        <dbReference type="ARBA" id="ARBA00022982"/>
    </source>
</evidence>
<evidence type="ECO:0000256" key="12">
    <source>
        <dbReference type="ARBA" id="ARBA00023008"/>
    </source>
</evidence>
<dbReference type="CDD" id="cd01662">
    <property type="entry name" value="Ubiquinol_Oxidase_I"/>
    <property type="match status" value="1"/>
</dbReference>
<comment type="caution">
    <text evidence="17">The sequence shown here is derived from an EMBL/GenBank/DDBJ whole genome shotgun (WGS) entry which is preliminary data.</text>
</comment>
<dbReference type="EMBL" id="DXHP01000070">
    <property type="protein sequence ID" value="HIW06289.1"/>
    <property type="molecule type" value="Genomic_DNA"/>
</dbReference>
<reference evidence="17" key="1">
    <citation type="journal article" date="2021" name="PeerJ">
        <title>Extensive microbial diversity within the chicken gut microbiome revealed by metagenomics and culture.</title>
        <authorList>
            <person name="Gilroy R."/>
            <person name="Ravi A."/>
            <person name="Getino M."/>
            <person name="Pursley I."/>
            <person name="Horton D.L."/>
            <person name="Alikhan N.F."/>
            <person name="Baker D."/>
            <person name="Gharbi K."/>
            <person name="Hall N."/>
            <person name="Watson M."/>
            <person name="Adriaenssens E.M."/>
            <person name="Foster-Nyarko E."/>
            <person name="Jarju S."/>
            <person name="Secka A."/>
            <person name="Antonio M."/>
            <person name="Oren A."/>
            <person name="Chaudhuri R.R."/>
            <person name="La Ragione R."/>
            <person name="Hildebrand F."/>
            <person name="Pallen M.J."/>
        </authorList>
    </citation>
    <scope>NUCLEOTIDE SEQUENCE</scope>
    <source>
        <strain evidence="17">CHK160-9182</strain>
    </source>
</reference>
<dbReference type="PRINTS" id="PR01165">
    <property type="entry name" value="CYCOXIDASEI"/>
</dbReference>
<keyword evidence="9 14" id="KW-0249">Electron transport</keyword>
<feature type="transmembrane region" description="Helical" evidence="15">
    <location>
        <begin position="382"/>
        <end position="405"/>
    </location>
</feature>
<feature type="transmembrane region" description="Helical" evidence="15">
    <location>
        <begin position="348"/>
        <end position="370"/>
    </location>
</feature>
<keyword evidence="13 15" id="KW-0472">Membrane</keyword>
<keyword evidence="12" id="KW-0186">Copper</keyword>
<comment type="subcellular location">
    <subcellularLocation>
        <location evidence="1">Cell membrane</location>
        <topology evidence="1">Multi-pass membrane protein</topology>
    </subcellularLocation>
</comment>
<keyword evidence="7 14" id="KW-0812">Transmembrane</keyword>
<comment type="similarity">
    <text evidence="2 14">Belongs to the heme-copper respiratory oxidase family.</text>
</comment>
<evidence type="ECO:0000256" key="1">
    <source>
        <dbReference type="ARBA" id="ARBA00004651"/>
    </source>
</evidence>
<dbReference type="Pfam" id="PF00115">
    <property type="entry name" value="COX1"/>
    <property type="match status" value="1"/>
</dbReference>
<dbReference type="GO" id="GO:0005886">
    <property type="term" value="C:plasma membrane"/>
    <property type="evidence" value="ECO:0007669"/>
    <property type="project" value="UniProtKB-SubCell"/>
</dbReference>
<evidence type="ECO:0000313" key="17">
    <source>
        <dbReference type="EMBL" id="HIW06289.1"/>
    </source>
</evidence>
<organism evidence="17 18">
    <name type="scientific">Candidatus Ignatzschineria merdigallinarum</name>
    <dbReference type="NCBI Taxonomy" id="2838621"/>
    <lineage>
        <taxon>Bacteria</taxon>
        <taxon>Pseudomonadati</taxon>
        <taxon>Pseudomonadota</taxon>
        <taxon>Gammaproteobacteria</taxon>
        <taxon>Cardiobacteriales</taxon>
        <taxon>Ignatzschineriaceae</taxon>
        <taxon>Ignatzschineria</taxon>
    </lineage>
</organism>
<dbReference type="GO" id="GO:0046872">
    <property type="term" value="F:metal ion binding"/>
    <property type="evidence" value="ECO:0007669"/>
    <property type="project" value="UniProtKB-KW"/>
</dbReference>